<proteinExistence type="predicted"/>
<name>A0A4R7Z9A1_9FIRM</name>
<dbReference type="AlphaFoldDB" id="A0A4R7Z9A1"/>
<gene>
    <name evidence="1" type="ORF">C8C77_101183</name>
</gene>
<sequence>MKTIFKHKRTHKDLVKANEQSEADQKHDRLKNNALMDYYMMGGY</sequence>
<dbReference type="RefSeq" id="WP_258394128.1">
    <property type="nucleotide sequence ID" value="NZ_QLME01000002.1"/>
</dbReference>
<accession>A0A4R7Z9A1</accession>
<dbReference type="Proteomes" id="UP000294697">
    <property type="component" value="Unassembled WGS sequence"/>
</dbReference>
<evidence type="ECO:0000313" key="2">
    <source>
        <dbReference type="Proteomes" id="UP000294697"/>
    </source>
</evidence>
<comment type="caution">
    <text evidence="1">The sequence shown here is derived from an EMBL/GenBank/DDBJ whole genome shotgun (WGS) entry which is preliminary data.</text>
</comment>
<evidence type="ECO:0000313" key="1">
    <source>
        <dbReference type="EMBL" id="TDW07710.1"/>
    </source>
</evidence>
<organism evidence="1 2">
    <name type="scientific">Halanaerobium saccharolyticum</name>
    <dbReference type="NCBI Taxonomy" id="43595"/>
    <lineage>
        <taxon>Bacteria</taxon>
        <taxon>Bacillati</taxon>
        <taxon>Bacillota</taxon>
        <taxon>Clostridia</taxon>
        <taxon>Halanaerobiales</taxon>
        <taxon>Halanaerobiaceae</taxon>
        <taxon>Halanaerobium</taxon>
    </lineage>
</organism>
<dbReference type="EMBL" id="SODA01000001">
    <property type="protein sequence ID" value="TDW07710.1"/>
    <property type="molecule type" value="Genomic_DNA"/>
</dbReference>
<reference evidence="1 2" key="1">
    <citation type="submission" date="2019-03" db="EMBL/GenBank/DDBJ databases">
        <title>Subsurface microbial communities from deep shales in Ohio and West Virginia, USA.</title>
        <authorList>
            <person name="Wrighton K."/>
        </authorList>
    </citation>
    <scope>NUCLEOTIDE SEQUENCE [LARGE SCALE GENOMIC DNA]</scope>
    <source>
        <strain evidence="1 2">MSL9.2</strain>
    </source>
</reference>
<protein>
    <submittedName>
        <fullName evidence="1">Uncharacterized protein</fullName>
    </submittedName>
</protein>